<dbReference type="InterPro" id="IPR036249">
    <property type="entry name" value="Thioredoxin-like_sf"/>
</dbReference>
<keyword evidence="1 5" id="KW-0732">Signal</keyword>
<name>A0ABT3GZD1_9RHOB</name>
<proteinExistence type="predicted"/>
<keyword evidence="4" id="KW-0676">Redox-active center</keyword>
<dbReference type="Gene3D" id="3.40.30.10">
    <property type="entry name" value="Glutaredoxin"/>
    <property type="match status" value="1"/>
</dbReference>
<evidence type="ECO:0000256" key="4">
    <source>
        <dbReference type="ARBA" id="ARBA00023284"/>
    </source>
</evidence>
<feature type="signal peptide" evidence="5">
    <location>
        <begin position="1"/>
        <end position="22"/>
    </location>
</feature>
<evidence type="ECO:0000259" key="6">
    <source>
        <dbReference type="PROSITE" id="PS51352"/>
    </source>
</evidence>
<dbReference type="InterPro" id="IPR001853">
    <property type="entry name" value="DSBA-like_thioredoxin_dom"/>
</dbReference>
<dbReference type="EMBL" id="JAPDFL010000001">
    <property type="protein sequence ID" value="MCW1932909.1"/>
    <property type="molecule type" value="Genomic_DNA"/>
</dbReference>
<dbReference type="PROSITE" id="PS51352">
    <property type="entry name" value="THIOREDOXIN_2"/>
    <property type="match status" value="1"/>
</dbReference>
<organism evidence="7 8">
    <name type="scientific">Pararhodobacter zhoushanensis</name>
    <dbReference type="NCBI Taxonomy" id="2479545"/>
    <lineage>
        <taxon>Bacteria</taxon>
        <taxon>Pseudomonadati</taxon>
        <taxon>Pseudomonadota</taxon>
        <taxon>Alphaproteobacteria</taxon>
        <taxon>Rhodobacterales</taxon>
        <taxon>Paracoccaceae</taxon>
        <taxon>Pararhodobacter</taxon>
    </lineage>
</organism>
<dbReference type="SUPFAM" id="SSF52833">
    <property type="entry name" value="Thioredoxin-like"/>
    <property type="match status" value="1"/>
</dbReference>
<evidence type="ECO:0000256" key="5">
    <source>
        <dbReference type="SAM" id="SignalP"/>
    </source>
</evidence>
<evidence type="ECO:0000256" key="1">
    <source>
        <dbReference type="ARBA" id="ARBA00022729"/>
    </source>
</evidence>
<evidence type="ECO:0000313" key="8">
    <source>
        <dbReference type="Proteomes" id="UP001208938"/>
    </source>
</evidence>
<dbReference type="RefSeq" id="WP_264505870.1">
    <property type="nucleotide sequence ID" value="NZ_JAPDFL010000001.1"/>
</dbReference>
<dbReference type="CDD" id="cd03023">
    <property type="entry name" value="DsbA_Com1_like"/>
    <property type="match status" value="1"/>
</dbReference>
<dbReference type="InterPro" id="IPR041205">
    <property type="entry name" value="ScsC_N"/>
</dbReference>
<dbReference type="PANTHER" id="PTHR13887:SF14">
    <property type="entry name" value="DISULFIDE BOND FORMATION PROTEIN D"/>
    <property type="match status" value="1"/>
</dbReference>
<protein>
    <submittedName>
        <fullName evidence="7">DsbA family protein</fullName>
    </submittedName>
</protein>
<dbReference type="PANTHER" id="PTHR13887">
    <property type="entry name" value="GLUTATHIONE S-TRANSFERASE KAPPA"/>
    <property type="match status" value="1"/>
</dbReference>
<comment type="caution">
    <text evidence="7">The sequence shown here is derived from an EMBL/GenBank/DDBJ whole genome shotgun (WGS) entry which is preliminary data.</text>
</comment>
<feature type="domain" description="Thioredoxin" evidence="6">
    <location>
        <begin position="50"/>
        <end position="254"/>
    </location>
</feature>
<keyword evidence="8" id="KW-1185">Reference proteome</keyword>
<evidence type="ECO:0000313" key="7">
    <source>
        <dbReference type="EMBL" id="MCW1932909.1"/>
    </source>
</evidence>
<evidence type="ECO:0000256" key="2">
    <source>
        <dbReference type="ARBA" id="ARBA00023002"/>
    </source>
</evidence>
<keyword evidence="3" id="KW-1015">Disulfide bond</keyword>
<dbReference type="Pfam" id="PF01323">
    <property type="entry name" value="DSBA"/>
    <property type="match status" value="1"/>
</dbReference>
<keyword evidence="2" id="KW-0560">Oxidoreductase</keyword>
<sequence>MVRQPLIAATLAALTFASPVLAQSTAMQMSDSERSAFRAEVRAYLMENPEVIFEAVSEFERRNQAQQGEMDLALVEINAEAIFDDGHSWATGNLEGDITLVEFMDYRCGFCRRAQPEVLSMLEADGNIRLIIKELPILGPDSEIMSRFAVAVQQLAGDEAYGAVHDALMAWEGSVTPDDLRSIAADIGFDAEPALAAMNSPEVNQVLNENRALAQRLQISGTPTFVMGDGTGGELLRGYMPAAEMSNVVTRLRG</sequence>
<reference evidence="7 8" key="1">
    <citation type="submission" date="2022-10" db="EMBL/GenBank/DDBJ databases">
        <title>Pararhodobacter sp. nov., isolated from marine algae.</title>
        <authorList>
            <person name="Choi B.J."/>
            <person name="Kim J.M."/>
            <person name="Lee J.K."/>
            <person name="Choi D.G."/>
            <person name="Jeon C.O."/>
        </authorList>
    </citation>
    <scope>NUCLEOTIDE SEQUENCE [LARGE SCALE GENOMIC DNA]</scope>
    <source>
        <strain evidence="7 8">ZQ420</strain>
    </source>
</reference>
<dbReference type="InterPro" id="IPR013766">
    <property type="entry name" value="Thioredoxin_domain"/>
</dbReference>
<evidence type="ECO:0000256" key="3">
    <source>
        <dbReference type="ARBA" id="ARBA00023157"/>
    </source>
</evidence>
<dbReference type="Pfam" id="PF18312">
    <property type="entry name" value="ScsC_N"/>
    <property type="match status" value="1"/>
</dbReference>
<dbReference type="Proteomes" id="UP001208938">
    <property type="component" value="Unassembled WGS sequence"/>
</dbReference>
<accession>A0ABT3GZD1</accession>
<feature type="chain" id="PRO_5047136688" evidence="5">
    <location>
        <begin position="23"/>
        <end position="254"/>
    </location>
</feature>
<gene>
    <name evidence="7" type="ORF">OKW52_11750</name>
</gene>